<organism evidence="1 2">
    <name type="scientific">Armillaria tabescens</name>
    <name type="common">Ringless honey mushroom</name>
    <name type="synonym">Agaricus tabescens</name>
    <dbReference type="NCBI Taxonomy" id="1929756"/>
    <lineage>
        <taxon>Eukaryota</taxon>
        <taxon>Fungi</taxon>
        <taxon>Dikarya</taxon>
        <taxon>Basidiomycota</taxon>
        <taxon>Agaricomycotina</taxon>
        <taxon>Agaricomycetes</taxon>
        <taxon>Agaricomycetidae</taxon>
        <taxon>Agaricales</taxon>
        <taxon>Marasmiineae</taxon>
        <taxon>Physalacriaceae</taxon>
        <taxon>Desarmillaria</taxon>
    </lineage>
</organism>
<proteinExistence type="predicted"/>
<evidence type="ECO:0000313" key="2">
    <source>
        <dbReference type="Proteomes" id="UP001175211"/>
    </source>
</evidence>
<dbReference type="GeneID" id="85360763"/>
<sequence length="99" mass="10989">MVSPLERASIEDMLLAAEETLRNLPGYRLIAAEDWIPDMDSHVMLAACRGDEVAKARQVKKEKGMEVWSGVFTNSLLKVLKSGVLEEEATYVDLINALP</sequence>
<protein>
    <submittedName>
        <fullName evidence="1">Uncharacterized protein</fullName>
    </submittedName>
</protein>
<dbReference type="Gene3D" id="3.40.50.1460">
    <property type="match status" value="1"/>
</dbReference>
<dbReference type="AlphaFoldDB" id="A0AA39N825"/>
<name>A0AA39N825_ARMTA</name>
<accession>A0AA39N825</accession>
<evidence type="ECO:0000313" key="1">
    <source>
        <dbReference type="EMBL" id="KAK0460749.1"/>
    </source>
</evidence>
<dbReference type="EMBL" id="JAUEPS010000012">
    <property type="protein sequence ID" value="KAK0460749.1"/>
    <property type="molecule type" value="Genomic_DNA"/>
</dbReference>
<dbReference type="Proteomes" id="UP001175211">
    <property type="component" value="Unassembled WGS sequence"/>
</dbReference>
<reference evidence="1" key="1">
    <citation type="submission" date="2023-06" db="EMBL/GenBank/DDBJ databases">
        <authorList>
            <consortium name="Lawrence Berkeley National Laboratory"/>
            <person name="Ahrendt S."/>
            <person name="Sahu N."/>
            <person name="Indic B."/>
            <person name="Wong-Bajracharya J."/>
            <person name="Merenyi Z."/>
            <person name="Ke H.-M."/>
            <person name="Monk M."/>
            <person name="Kocsube S."/>
            <person name="Drula E."/>
            <person name="Lipzen A."/>
            <person name="Balint B."/>
            <person name="Henrissat B."/>
            <person name="Andreopoulos B."/>
            <person name="Martin F.M."/>
            <person name="Harder C.B."/>
            <person name="Rigling D."/>
            <person name="Ford K.L."/>
            <person name="Foster G.D."/>
            <person name="Pangilinan J."/>
            <person name="Papanicolaou A."/>
            <person name="Barry K."/>
            <person name="LaButti K."/>
            <person name="Viragh M."/>
            <person name="Koriabine M."/>
            <person name="Yan M."/>
            <person name="Riley R."/>
            <person name="Champramary S."/>
            <person name="Plett K.L."/>
            <person name="Tsai I.J."/>
            <person name="Slot J."/>
            <person name="Sipos G."/>
            <person name="Plett J."/>
            <person name="Nagy L.G."/>
            <person name="Grigoriev I.V."/>
        </authorList>
    </citation>
    <scope>NUCLEOTIDE SEQUENCE</scope>
    <source>
        <strain evidence="1">CCBAS 213</strain>
    </source>
</reference>
<gene>
    <name evidence="1" type="ORF">EV420DRAFT_1641280</name>
</gene>
<comment type="caution">
    <text evidence="1">The sequence shown here is derived from an EMBL/GenBank/DDBJ whole genome shotgun (WGS) entry which is preliminary data.</text>
</comment>
<dbReference type="RefSeq" id="XP_060332788.1">
    <property type="nucleotide sequence ID" value="XM_060477215.1"/>
</dbReference>
<keyword evidence="2" id="KW-1185">Reference proteome</keyword>